<accession>A0A811USS2</accession>
<reference evidence="1" key="1">
    <citation type="submission" date="2020-11" db="EMBL/GenBank/DDBJ databases">
        <authorList>
            <person name="Whitehead M."/>
        </authorList>
    </citation>
    <scope>NUCLEOTIDE SEQUENCE</scope>
    <source>
        <strain evidence="1">EGII</strain>
    </source>
</reference>
<protein>
    <submittedName>
        <fullName evidence="1">(Mediterranean fruit fly) hypothetical protein</fullName>
    </submittedName>
</protein>
<dbReference type="AlphaFoldDB" id="A0A811USS2"/>
<evidence type="ECO:0000313" key="1">
    <source>
        <dbReference type="EMBL" id="CAD7001761.1"/>
    </source>
</evidence>
<organism evidence="1 2">
    <name type="scientific">Ceratitis capitata</name>
    <name type="common">Mediterranean fruit fly</name>
    <name type="synonym">Tephritis capitata</name>
    <dbReference type="NCBI Taxonomy" id="7213"/>
    <lineage>
        <taxon>Eukaryota</taxon>
        <taxon>Metazoa</taxon>
        <taxon>Ecdysozoa</taxon>
        <taxon>Arthropoda</taxon>
        <taxon>Hexapoda</taxon>
        <taxon>Insecta</taxon>
        <taxon>Pterygota</taxon>
        <taxon>Neoptera</taxon>
        <taxon>Endopterygota</taxon>
        <taxon>Diptera</taxon>
        <taxon>Brachycera</taxon>
        <taxon>Muscomorpha</taxon>
        <taxon>Tephritoidea</taxon>
        <taxon>Tephritidae</taxon>
        <taxon>Ceratitis</taxon>
        <taxon>Ceratitis</taxon>
    </lineage>
</organism>
<dbReference type="EMBL" id="CAJHJT010000023">
    <property type="protein sequence ID" value="CAD7001761.1"/>
    <property type="molecule type" value="Genomic_DNA"/>
</dbReference>
<name>A0A811USS2_CERCA</name>
<dbReference type="Proteomes" id="UP000606786">
    <property type="component" value="Unassembled WGS sequence"/>
</dbReference>
<keyword evidence="2" id="KW-1185">Reference proteome</keyword>
<sequence>MFAANKKQLDESPELRTQLFSQSLTAELSGRFHQMQQEEDFVSISIANSHRHRLEELVEVSPQMEN</sequence>
<evidence type="ECO:0000313" key="2">
    <source>
        <dbReference type="Proteomes" id="UP000606786"/>
    </source>
</evidence>
<proteinExistence type="predicted"/>
<gene>
    <name evidence="1" type="ORF">CCAP1982_LOCUS10251</name>
</gene>
<comment type="caution">
    <text evidence="1">The sequence shown here is derived from an EMBL/GenBank/DDBJ whole genome shotgun (WGS) entry which is preliminary data.</text>
</comment>